<dbReference type="GO" id="GO:0008170">
    <property type="term" value="F:N-methyltransferase activity"/>
    <property type="evidence" value="ECO:0007669"/>
    <property type="project" value="TreeGrafter"/>
</dbReference>
<dbReference type="Pfam" id="PF01234">
    <property type="entry name" value="NNMT_PNMT_TEMT"/>
    <property type="match status" value="1"/>
</dbReference>
<dbReference type="OrthoDB" id="6416275at2759"/>
<evidence type="ECO:0000256" key="4">
    <source>
        <dbReference type="ARBA" id="ARBA00022691"/>
    </source>
</evidence>
<dbReference type="Gene3D" id="3.40.50.150">
    <property type="entry name" value="Vaccinia Virus protein VP39"/>
    <property type="match status" value="1"/>
</dbReference>
<dbReference type="CDD" id="cd02440">
    <property type="entry name" value="AdoMet_MTases"/>
    <property type="match status" value="1"/>
</dbReference>
<keyword evidence="4" id="KW-0949">S-adenosyl-L-methionine</keyword>
<dbReference type="PANTHER" id="PTHR10867:SF17">
    <property type="entry name" value="NICOTINAMIDE N-METHYLTRANSFERASE"/>
    <property type="match status" value="1"/>
</dbReference>
<evidence type="ECO:0000256" key="3">
    <source>
        <dbReference type="ARBA" id="ARBA00022679"/>
    </source>
</evidence>
<keyword evidence="2" id="KW-0489">Methyltransferase</keyword>
<sequence length="264" mass="30455">MTSEDLKQYFVKNLTAADYYEEDQKFLDNMKVYFEIVLTFIYDVIKSRRFEGQKLLEIGSGATVHNIASASAYFPIIVQSDFLEDNCKALRDWLQGNTMLDWSKFLDIPARLEKYRGDRDVMIATLESRIRRNVKAVVHCDVHTESILRLEEVPPEAVPPYDLIISILCFEVTCSNFQEFVGVLRRVNSLLRKGGGILMSSILGQEDWHVKEKTYLSLKLSLNEILSALDMAGFGHHDIKEFSPMKTHYLKHYDGYYCVASEKL</sequence>
<dbReference type="SUPFAM" id="SSF53335">
    <property type="entry name" value="S-adenosyl-L-methionine-dependent methyltransferases"/>
    <property type="match status" value="1"/>
</dbReference>
<comment type="similarity">
    <text evidence="1">Belongs to the class I-like SAM-binding methyltransferase superfamily. NNMT/PNMT/TEMT family.</text>
</comment>
<dbReference type="GO" id="GO:0005829">
    <property type="term" value="C:cytosol"/>
    <property type="evidence" value="ECO:0007669"/>
    <property type="project" value="TreeGrafter"/>
</dbReference>
<comment type="caution">
    <text evidence="5">The sequence shown here is derived from an EMBL/GenBank/DDBJ whole genome shotgun (WGS) entry which is preliminary data.</text>
</comment>
<dbReference type="Proteomes" id="UP000887013">
    <property type="component" value="Unassembled WGS sequence"/>
</dbReference>
<name>A0A8X6TFU2_NEPPI</name>
<organism evidence="5 6">
    <name type="scientific">Nephila pilipes</name>
    <name type="common">Giant wood spider</name>
    <name type="synonym">Nephila maculata</name>
    <dbReference type="NCBI Taxonomy" id="299642"/>
    <lineage>
        <taxon>Eukaryota</taxon>
        <taxon>Metazoa</taxon>
        <taxon>Ecdysozoa</taxon>
        <taxon>Arthropoda</taxon>
        <taxon>Chelicerata</taxon>
        <taxon>Arachnida</taxon>
        <taxon>Araneae</taxon>
        <taxon>Araneomorphae</taxon>
        <taxon>Entelegynae</taxon>
        <taxon>Araneoidea</taxon>
        <taxon>Nephilidae</taxon>
        <taxon>Nephila</taxon>
    </lineage>
</organism>
<dbReference type="EMBL" id="BMAW01102332">
    <property type="protein sequence ID" value="GFT03731.1"/>
    <property type="molecule type" value="Genomic_DNA"/>
</dbReference>
<evidence type="ECO:0000313" key="6">
    <source>
        <dbReference type="Proteomes" id="UP000887013"/>
    </source>
</evidence>
<evidence type="ECO:0000313" key="5">
    <source>
        <dbReference type="EMBL" id="GFT03731.1"/>
    </source>
</evidence>
<dbReference type="PANTHER" id="PTHR10867">
    <property type="entry name" value="NNMT/PNMT/TEMT FAMILY MEMBER"/>
    <property type="match status" value="1"/>
</dbReference>
<reference evidence="5" key="1">
    <citation type="submission" date="2020-08" db="EMBL/GenBank/DDBJ databases">
        <title>Multicomponent nature underlies the extraordinary mechanical properties of spider dragline silk.</title>
        <authorList>
            <person name="Kono N."/>
            <person name="Nakamura H."/>
            <person name="Mori M."/>
            <person name="Yoshida Y."/>
            <person name="Ohtoshi R."/>
            <person name="Malay A.D."/>
            <person name="Moran D.A.P."/>
            <person name="Tomita M."/>
            <person name="Numata K."/>
            <person name="Arakawa K."/>
        </authorList>
    </citation>
    <scope>NUCLEOTIDE SEQUENCE</scope>
</reference>
<dbReference type="GO" id="GO:0032259">
    <property type="term" value="P:methylation"/>
    <property type="evidence" value="ECO:0007669"/>
    <property type="project" value="UniProtKB-KW"/>
</dbReference>
<keyword evidence="3" id="KW-0808">Transferase</keyword>
<dbReference type="InterPro" id="IPR029063">
    <property type="entry name" value="SAM-dependent_MTases_sf"/>
</dbReference>
<protein>
    <submittedName>
        <fullName evidence="5">Uncharacterized protein</fullName>
    </submittedName>
</protein>
<evidence type="ECO:0000256" key="1">
    <source>
        <dbReference type="ARBA" id="ARBA00007996"/>
    </source>
</evidence>
<proteinExistence type="inferred from homology"/>
<dbReference type="PROSITE" id="PS51681">
    <property type="entry name" value="SAM_MT_NNMT_PNMT_TEMT"/>
    <property type="match status" value="1"/>
</dbReference>
<gene>
    <name evidence="5" type="ORF">NPIL_644711</name>
</gene>
<evidence type="ECO:0000256" key="2">
    <source>
        <dbReference type="ARBA" id="ARBA00022603"/>
    </source>
</evidence>
<accession>A0A8X6TFU2</accession>
<keyword evidence="6" id="KW-1185">Reference proteome</keyword>
<dbReference type="InterPro" id="IPR000940">
    <property type="entry name" value="NNMT_TEMT_trans"/>
</dbReference>
<dbReference type="AlphaFoldDB" id="A0A8X6TFU2"/>